<accession>A0AAD0ED01</accession>
<dbReference type="RefSeq" id="WP_024097207.1">
    <property type="nucleotide sequence ID" value="NZ_CP010588.1"/>
</dbReference>
<feature type="region of interest" description="Disordered" evidence="1">
    <location>
        <begin position="1"/>
        <end position="46"/>
    </location>
</feature>
<evidence type="ECO:0000256" key="1">
    <source>
        <dbReference type="SAM" id="MobiDB-lite"/>
    </source>
</evidence>
<feature type="compositionally biased region" description="Basic and acidic residues" evidence="1">
    <location>
        <begin position="1"/>
        <end position="16"/>
    </location>
</feature>
<evidence type="ECO:0000313" key="3">
    <source>
        <dbReference type="Proteomes" id="UP000217545"/>
    </source>
</evidence>
<dbReference type="GeneID" id="42765502"/>
<dbReference type="EMBL" id="CP010784">
    <property type="protein sequence ID" value="ATF05841.1"/>
    <property type="molecule type" value="Genomic_DNA"/>
</dbReference>
<sequence length="46" mass="4973">MAENKNTETKQVKSADAKPASRQSMTPELAKELGLDPGPYGKPTKK</sequence>
<organism evidence="2 3">
    <name type="scientific">Phaeobacter gallaeciensis</name>
    <dbReference type="NCBI Taxonomy" id="60890"/>
    <lineage>
        <taxon>Bacteria</taxon>
        <taxon>Pseudomonadati</taxon>
        <taxon>Pseudomonadota</taxon>
        <taxon>Alphaproteobacteria</taxon>
        <taxon>Rhodobacterales</taxon>
        <taxon>Roseobacteraceae</taxon>
        <taxon>Phaeobacter</taxon>
    </lineage>
</organism>
<protein>
    <submittedName>
        <fullName evidence="2">Uncharacterized protein</fullName>
    </submittedName>
</protein>
<evidence type="ECO:0000313" key="2">
    <source>
        <dbReference type="EMBL" id="ATF05841.1"/>
    </source>
</evidence>
<dbReference type="Proteomes" id="UP000217545">
    <property type="component" value="Chromosome"/>
</dbReference>
<reference evidence="2 3" key="1">
    <citation type="journal article" date="2017" name="Front. Microbiol.">
        <title>Phaeobacter piscinae sp. nov., a species of the Roseobacter group and potential aquaculture probiont.</title>
        <authorList>
            <person name="Sonnenschein E.C."/>
            <person name="Phippen C.B.W."/>
            <person name="Nielsen K.F."/>
            <person name="Mateiu R.V."/>
            <person name="Melchiorsen J."/>
            <person name="Gram L."/>
            <person name="Overmann J."/>
            <person name="Freese H.M."/>
        </authorList>
    </citation>
    <scope>NUCLEOTIDE SEQUENCE [LARGE SCALE GENOMIC DNA]</scope>
    <source>
        <strain evidence="2 3">P63</strain>
    </source>
</reference>
<proteinExistence type="predicted"/>
<gene>
    <name evidence="2" type="ORF">PhaeoP63_01766</name>
</gene>
<name>A0AAD0ED01_9RHOB</name>
<dbReference type="AlphaFoldDB" id="A0AAD0ED01"/>